<dbReference type="RefSeq" id="WP_090658036.1">
    <property type="nucleotide sequence ID" value="NZ_FOXQ01000005.1"/>
</dbReference>
<dbReference type="OrthoDB" id="9790326at2"/>
<organism evidence="2 3">
    <name type="scientific">Parafilimonas terrae</name>
    <dbReference type="NCBI Taxonomy" id="1465490"/>
    <lineage>
        <taxon>Bacteria</taxon>
        <taxon>Pseudomonadati</taxon>
        <taxon>Bacteroidota</taxon>
        <taxon>Chitinophagia</taxon>
        <taxon>Chitinophagales</taxon>
        <taxon>Chitinophagaceae</taxon>
        <taxon>Parafilimonas</taxon>
    </lineage>
</organism>
<keyword evidence="1" id="KW-0472">Membrane</keyword>
<sequence>MAKDKPSYLLSVLTNRCPRCRRGDIFKSKNAYALKGSEYMKMHDHCPLCGQATDLEVGFYYGTGYVSYGLTVAFSVATFILWWIFIGISANDNRIFWWLGCNAVVLVILQPPLMRLARSLWLSWFVKYDPHWEIHKPEDPERIVKEHMGNW</sequence>
<keyword evidence="1" id="KW-0812">Transmembrane</keyword>
<name>A0A1I5VUU5_9BACT</name>
<keyword evidence="1" id="KW-1133">Transmembrane helix</keyword>
<evidence type="ECO:0000313" key="2">
    <source>
        <dbReference type="EMBL" id="SFQ11318.1"/>
    </source>
</evidence>
<dbReference type="STRING" id="1465490.SAMN05444277_105203"/>
<accession>A0A1I5VUU5</accession>
<evidence type="ECO:0008006" key="4">
    <source>
        <dbReference type="Google" id="ProtNLM"/>
    </source>
</evidence>
<proteinExistence type="predicted"/>
<dbReference type="Proteomes" id="UP000199031">
    <property type="component" value="Unassembled WGS sequence"/>
</dbReference>
<dbReference type="EMBL" id="FOXQ01000005">
    <property type="protein sequence ID" value="SFQ11318.1"/>
    <property type="molecule type" value="Genomic_DNA"/>
</dbReference>
<dbReference type="AlphaFoldDB" id="A0A1I5VUU5"/>
<evidence type="ECO:0000256" key="1">
    <source>
        <dbReference type="SAM" id="Phobius"/>
    </source>
</evidence>
<reference evidence="2 3" key="1">
    <citation type="submission" date="2016-10" db="EMBL/GenBank/DDBJ databases">
        <authorList>
            <person name="de Groot N.N."/>
        </authorList>
    </citation>
    <scope>NUCLEOTIDE SEQUENCE [LARGE SCALE GENOMIC DNA]</scope>
    <source>
        <strain evidence="2 3">DSM 28286</strain>
    </source>
</reference>
<feature type="transmembrane region" description="Helical" evidence="1">
    <location>
        <begin position="95"/>
        <end position="114"/>
    </location>
</feature>
<keyword evidence="3" id="KW-1185">Reference proteome</keyword>
<gene>
    <name evidence="2" type="ORF">SAMN05444277_105203</name>
</gene>
<protein>
    <recommendedName>
        <fullName evidence="4">DUF983 domain-containing protein</fullName>
    </recommendedName>
</protein>
<evidence type="ECO:0000313" key="3">
    <source>
        <dbReference type="Proteomes" id="UP000199031"/>
    </source>
</evidence>
<feature type="transmembrane region" description="Helical" evidence="1">
    <location>
        <begin position="65"/>
        <end position="88"/>
    </location>
</feature>